<accession>A0A820HSC6</accession>
<organism evidence="1 2">
    <name type="scientific">Adineta steineri</name>
    <dbReference type="NCBI Taxonomy" id="433720"/>
    <lineage>
        <taxon>Eukaryota</taxon>
        <taxon>Metazoa</taxon>
        <taxon>Spiralia</taxon>
        <taxon>Gnathifera</taxon>
        <taxon>Rotifera</taxon>
        <taxon>Eurotatoria</taxon>
        <taxon>Bdelloidea</taxon>
        <taxon>Adinetida</taxon>
        <taxon>Adinetidae</taxon>
        <taxon>Adineta</taxon>
    </lineage>
</organism>
<comment type="caution">
    <text evidence="1">The sequence shown here is derived from an EMBL/GenBank/DDBJ whole genome shotgun (WGS) entry which is preliminary data.</text>
</comment>
<dbReference type="AlphaFoldDB" id="A0A820HSC6"/>
<gene>
    <name evidence="1" type="ORF">OXD698_LOCUS45920</name>
</gene>
<dbReference type="Proteomes" id="UP000663844">
    <property type="component" value="Unassembled WGS sequence"/>
</dbReference>
<reference evidence="1" key="1">
    <citation type="submission" date="2021-02" db="EMBL/GenBank/DDBJ databases">
        <authorList>
            <person name="Nowell W R."/>
        </authorList>
    </citation>
    <scope>NUCLEOTIDE SEQUENCE</scope>
</reference>
<protein>
    <submittedName>
        <fullName evidence="1">Uncharacterized protein</fullName>
    </submittedName>
</protein>
<feature type="non-terminal residue" evidence="1">
    <location>
        <position position="1"/>
    </location>
</feature>
<sequence length="133" mass="15476">MELLNENISNENKQLIIDFIWNILQINPDDSLITPYNDQLLTYLNRVSSSMIESNNSITLTTKEFDILLILSGKQLKNDKIEQLCTIFFRLLRQNILSKKKKKLSNKTSNQNLNISILKVLQNLLINIKDLIE</sequence>
<evidence type="ECO:0000313" key="2">
    <source>
        <dbReference type="Proteomes" id="UP000663844"/>
    </source>
</evidence>
<dbReference type="EMBL" id="CAJOAZ010015834">
    <property type="protein sequence ID" value="CAF4297700.1"/>
    <property type="molecule type" value="Genomic_DNA"/>
</dbReference>
<proteinExistence type="predicted"/>
<name>A0A820HSC6_9BILA</name>
<evidence type="ECO:0000313" key="1">
    <source>
        <dbReference type="EMBL" id="CAF4297700.1"/>
    </source>
</evidence>